<evidence type="ECO:0000256" key="4">
    <source>
        <dbReference type="ARBA" id="ARBA00023002"/>
    </source>
</evidence>
<dbReference type="Proteomes" id="UP000663864">
    <property type="component" value="Unassembled WGS sequence"/>
</dbReference>
<dbReference type="EMBL" id="CAJNOT010000115">
    <property type="protein sequence ID" value="CAF0846412.1"/>
    <property type="molecule type" value="Genomic_DNA"/>
</dbReference>
<dbReference type="Pfam" id="PF01926">
    <property type="entry name" value="MMR_HSR1"/>
    <property type="match status" value="1"/>
</dbReference>
<evidence type="ECO:0000256" key="1">
    <source>
        <dbReference type="ARBA" id="ARBA00005466"/>
    </source>
</evidence>
<keyword evidence="4" id="KW-0560">Oxidoreductase</keyword>
<protein>
    <recommendedName>
        <fullName evidence="5">FAD-binding PCMH-type domain-containing protein</fullName>
    </recommendedName>
</protein>
<dbReference type="PANTHER" id="PTHR42973">
    <property type="entry name" value="BINDING OXIDOREDUCTASE, PUTATIVE (AFU_ORTHOLOGUE AFUA_1G17690)-RELATED"/>
    <property type="match status" value="1"/>
</dbReference>
<comment type="caution">
    <text evidence="6">The sequence shown here is derived from an EMBL/GenBank/DDBJ whole genome shotgun (WGS) entry which is preliminary data.</text>
</comment>
<evidence type="ECO:0000313" key="6">
    <source>
        <dbReference type="EMBL" id="CAF0846412.1"/>
    </source>
</evidence>
<dbReference type="InterPro" id="IPR016169">
    <property type="entry name" value="FAD-bd_PCMH_sub2"/>
</dbReference>
<dbReference type="PROSITE" id="PS51387">
    <property type="entry name" value="FAD_PCMH"/>
    <property type="match status" value="1"/>
</dbReference>
<comment type="similarity">
    <text evidence="1">Belongs to the oxygen-dependent FAD-linked oxidoreductase family.</text>
</comment>
<dbReference type="SUPFAM" id="SSF52540">
    <property type="entry name" value="P-loop containing nucleoside triphosphate hydrolases"/>
    <property type="match status" value="1"/>
</dbReference>
<dbReference type="InterPro" id="IPR036318">
    <property type="entry name" value="FAD-bd_PCMH-like_sf"/>
</dbReference>
<dbReference type="InterPro" id="IPR006073">
    <property type="entry name" value="GTP-bd"/>
</dbReference>
<dbReference type="GO" id="GO:0071949">
    <property type="term" value="F:FAD binding"/>
    <property type="evidence" value="ECO:0007669"/>
    <property type="project" value="InterPro"/>
</dbReference>
<evidence type="ECO:0000313" key="7">
    <source>
        <dbReference type="Proteomes" id="UP000663864"/>
    </source>
</evidence>
<dbReference type="Pfam" id="PF01565">
    <property type="entry name" value="FAD_binding_4"/>
    <property type="match status" value="1"/>
</dbReference>
<feature type="domain" description="FAD-binding PCMH-type" evidence="5">
    <location>
        <begin position="34"/>
        <end position="238"/>
    </location>
</feature>
<dbReference type="Gene3D" id="3.30.465.10">
    <property type="match status" value="1"/>
</dbReference>
<evidence type="ECO:0000256" key="2">
    <source>
        <dbReference type="ARBA" id="ARBA00022630"/>
    </source>
</evidence>
<name>A0A813VPU2_9BILA</name>
<sequence length="324" mass="35650">MNACKSIADYISAHSKVFYPFDLEYYESIKHYAATSTIFSVCSVEPNNAADVAIIIKIIRQGQVQFAIKGGGHAMNPGFSSTTGIHIAMRRFDTITYHPNNQTVDVGPGLVWDDVYRALAPYNVTVIGGRFSSVGVAGLILGGGYSWKSNQFGLSIDNVFEYEDGILGMDLVVFYDAPVAPDGIFKEFTDLHPIGILHSRSLLSIVQCTPGFLTDNLRGHIEAHDKNAKEALIKLAQQAKPIEMKGNNIAFFGLTSTGESTMLDSLLGEKKAATDVGETTLEVTPYSGRNFVLWDIPSRNDEVSYMSMQYISFFKGLTRRLIFL</sequence>
<evidence type="ECO:0000259" key="5">
    <source>
        <dbReference type="PROSITE" id="PS51387"/>
    </source>
</evidence>
<accession>A0A813VPU2</accession>
<dbReference type="GO" id="GO:0016491">
    <property type="term" value="F:oxidoreductase activity"/>
    <property type="evidence" value="ECO:0007669"/>
    <property type="project" value="UniProtKB-KW"/>
</dbReference>
<dbReference type="InterPro" id="IPR006094">
    <property type="entry name" value="Oxid_FAD_bind_N"/>
</dbReference>
<dbReference type="SUPFAM" id="SSF56176">
    <property type="entry name" value="FAD-binding/transporter-associated domain-like"/>
    <property type="match status" value="1"/>
</dbReference>
<keyword evidence="2" id="KW-0285">Flavoprotein</keyword>
<dbReference type="Gene3D" id="3.40.50.300">
    <property type="entry name" value="P-loop containing nucleotide triphosphate hydrolases"/>
    <property type="match status" value="1"/>
</dbReference>
<proteinExistence type="inferred from homology"/>
<gene>
    <name evidence="6" type="ORF">ZHD862_LOCUS4649</name>
</gene>
<dbReference type="AlphaFoldDB" id="A0A813VPU2"/>
<dbReference type="InterPro" id="IPR027417">
    <property type="entry name" value="P-loop_NTPase"/>
</dbReference>
<dbReference type="InterPro" id="IPR050416">
    <property type="entry name" value="FAD-linked_Oxidoreductase"/>
</dbReference>
<evidence type="ECO:0000256" key="3">
    <source>
        <dbReference type="ARBA" id="ARBA00022827"/>
    </source>
</evidence>
<organism evidence="6 7">
    <name type="scientific">Rotaria sordida</name>
    <dbReference type="NCBI Taxonomy" id="392033"/>
    <lineage>
        <taxon>Eukaryota</taxon>
        <taxon>Metazoa</taxon>
        <taxon>Spiralia</taxon>
        <taxon>Gnathifera</taxon>
        <taxon>Rotifera</taxon>
        <taxon>Eurotatoria</taxon>
        <taxon>Bdelloidea</taxon>
        <taxon>Philodinida</taxon>
        <taxon>Philodinidae</taxon>
        <taxon>Rotaria</taxon>
    </lineage>
</organism>
<dbReference type="PANTHER" id="PTHR42973:SF13">
    <property type="entry name" value="FAD-BINDING PCMH-TYPE DOMAIN-CONTAINING PROTEIN"/>
    <property type="match status" value="1"/>
</dbReference>
<reference evidence="6" key="1">
    <citation type="submission" date="2021-02" db="EMBL/GenBank/DDBJ databases">
        <authorList>
            <person name="Nowell W R."/>
        </authorList>
    </citation>
    <scope>NUCLEOTIDE SEQUENCE</scope>
</reference>
<dbReference type="InterPro" id="IPR016166">
    <property type="entry name" value="FAD-bd_PCMH"/>
</dbReference>
<dbReference type="GO" id="GO:0005525">
    <property type="term" value="F:GTP binding"/>
    <property type="evidence" value="ECO:0007669"/>
    <property type="project" value="InterPro"/>
</dbReference>
<keyword evidence="3" id="KW-0274">FAD</keyword>